<dbReference type="Gene3D" id="3.60.110.10">
    <property type="entry name" value="Carbon-nitrogen hydrolase"/>
    <property type="match status" value="2"/>
</dbReference>
<feature type="domain" description="HIT" evidence="11">
    <location>
        <begin position="389"/>
        <end position="496"/>
    </location>
</feature>
<dbReference type="Pfam" id="PF01230">
    <property type="entry name" value="HIT"/>
    <property type="match status" value="1"/>
</dbReference>
<dbReference type="InterPro" id="IPR036265">
    <property type="entry name" value="HIT-like_sf"/>
</dbReference>
<name>A0A074ZRC2_OPIVI</name>
<evidence type="ECO:0000259" key="11">
    <source>
        <dbReference type="PROSITE" id="PS51084"/>
    </source>
</evidence>
<dbReference type="InterPro" id="IPR039383">
    <property type="entry name" value="FHIT"/>
</dbReference>
<feature type="binding site" evidence="6">
    <location>
        <begin position="476"/>
        <end position="479"/>
    </location>
    <ligand>
        <name>substrate</name>
    </ligand>
</feature>
<feature type="binding site" evidence="6">
    <location>
        <position position="470"/>
    </location>
    <ligand>
        <name>substrate</name>
    </ligand>
</feature>
<dbReference type="SUPFAM" id="SSF54197">
    <property type="entry name" value="HIT-like"/>
    <property type="match status" value="1"/>
</dbReference>
<dbReference type="PROSITE" id="PS51084">
    <property type="entry name" value="HIT_2"/>
    <property type="match status" value="1"/>
</dbReference>
<dbReference type="EMBL" id="KL596700">
    <property type="protein sequence ID" value="KER28372.1"/>
    <property type="molecule type" value="Genomic_DNA"/>
</dbReference>
<proteinExistence type="predicted"/>
<evidence type="ECO:0000256" key="1">
    <source>
        <dbReference type="ARBA" id="ARBA00012377"/>
    </source>
</evidence>
<evidence type="ECO:0000256" key="5">
    <source>
        <dbReference type="PIRSR" id="PIRSR639383-1"/>
    </source>
</evidence>
<dbReference type="OrthoDB" id="680339at2759"/>
<dbReference type="FunFam" id="3.30.428.10:FF:000011">
    <property type="entry name" value="Fragile histidine triad"/>
    <property type="match status" value="1"/>
</dbReference>
<feature type="compositionally biased region" description="Polar residues" evidence="9">
    <location>
        <begin position="180"/>
        <end position="189"/>
    </location>
</feature>
<dbReference type="SUPFAM" id="SSF56317">
    <property type="entry name" value="Carbon-nitrogen hydrolase"/>
    <property type="match status" value="2"/>
</dbReference>
<feature type="non-terminal residue" evidence="12">
    <location>
        <position position="670"/>
    </location>
</feature>
<evidence type="ECO:0000256" key="6">
    <source>
        <dbReference type="PIRSR" id="PIRSR639383-2"/>
    </source>
</evidence>
<feature type="binding site" evidence="6">
    <location>
        <position position="395"/>
    </location>
    <ligand>
        <name>substrate</name>
    </ligand>
</feature>
<feature type="non-terminal residue" evidence="12">
    <location>
        <position position="1"/>
    </location>
</feature>
<dbReference type="PROSITE" id="PS00892">
    <property type="entry name" value="HIT_1"/>
    <property type="match status" value="1"/>
</dbReference>
<feature type="binding site" evidence="6">
    <location>
        <position position="485"/>
    </location>
    <ligand>
        <name>substrate</name>
    </ligand>
</feature>
<keyword evidence="2" id="KW-0547">Nucleotide-binding</keyword>
<dbReference type="GO" id="GO:0047710">
    <property type="term" value="F:bis(5'-adenosyl)-triphosphatase activity"/>
    <property type="evidence" value="ECO:0007669"/>
    <property type="project" value="UniProtKB-EC"/>
</dbReference>
<comment type="catalytic activity">
    <reaction evidence="4">
        <text>P(1),P(3)-bis(5'-adenosyl) triphosphate + H2O = AMP + ADP + 2 H(+)</text>
        <dbReference type="Rhea" id="RHEA:13893"/>
        <dbReference type="ChEBI" id="CHEBI:15377"/>
        <dbReference type="ChEBI" id="CHEBI:15378"/>
        <dbReference type="ChEBI" id="CHEBI:58529"/>
        <dbReference type="ChEBI" id="CHEBI:456215"/>
        <dbReference type="ChEBI" id="CHEBI:456216"/>
        <dbReference type="EC" id="3.6.1.29"/>
    </reaction>
</comment>
<dbReference type="CTD" id="20327759"/>
<dbReference type="CDD" id="cd07572">
    <property type="entry name" value="nit"/>
    <property type="match status" value="1"/>
</dbReference>
<dbReference type="PANTHER" id="PTHR23088:SF27">
    <property type="entry name" value="DEAMINATED GLUTATHIONE AMIDASE"/>
    <property type="match status" value="1"/>
</dbReference>
<accession>A0A074ZRC2</accession>
<dbReference type="KEGG" id="ovi:T265_13592"/>
<dbReference type="GO" id="GO:0000166">
    <property type="term" value="F:nucleotide binding"/>
    <property type="evidence" value="ECO:0007669"/>
    <property type="project" value="UniProtKB-KW"/>
</dbReference>
<evidence type="ECO:0000256" key="2">
    <source>
        <dbReference type="ARBA" id="ARBA00022741"/>
    </source>
</evidence>
<evidence type="ECO:0000256" key="3">
    <source>
        <dbReference type="ARBA" id="ARBA00022801"/>
    </source>
</evidence>
<dbReference type="AlphaFoldDB" id="A0A074ZRC2"/>
<dbReference type="Proteomes" id="UP000054324">
    <property type="component" value="Unassembled WGS sequence"/>
</dbReference>
<keyword evidence="13" id="KW-1185">Reference proteome</keyword>
<dbReference type="InterPro" id="IPR045254">
    <property type="entry name" value="Nit1/2_C-N_Hydrolase"/>
</dbReference>
<dbReference type="InterPro" id="IPR036526">
    <property type="entry name" value="C-N_Hydrolase_sf"/>
</dbReference>
<feature type="domain" description="CN hydrolase" evidence="10">
    <location>
        <begin position="38"/>
        <end position="348"/>
    </location>
</feature>
<feature type="region of interest" description="Disordered" evidence="9">
    <location>
        <begin position="176"/>
        <end position="203"/>
    </location>
</feature>
<sequence length="670" mass="75339">KVKTLYRRQFTFKLLFIFQILSRSVNRLLSFSHKKMATKIALLQMQATEDKTKNWEFARQHIIEAASQEAKVTCFPLILPLFQMVFLPECFDFIAPTRDYTLQHAESLDGLLVEKYRRLASENKVWLSLGGLHRKPSDSLDDRIYNTHIVIDSNGQIAGTYDKVHLFDVNVKSKQDENESSSGVNMTESRTIRPGTEPPPVIQNTPVGALGLAVSSSGVNMTESRTIRPGTEPPPVIQNTPVGALGLAICYDMRFPELAAHLRYAKGAQVLAYPSAFSVPTGKAGHWHTLLRARAIENQCYVVAAAQDGAHHSKRSSYGHSLVIDPWGQTVAERDTPGPGLLICEISPIEAQDSPISTVRQSIPVENHRRCDLFFLPDSGHRRDIGTEDYMFGPHVIPASCVFYRSAMSFAFVNLSPLVPGHVLVSPVACHPRFDELSPAQLADLYLTVKQVAAPLAAHFSATSLTVSIQDGKDAGQSVPHVHVHVLPRKPNDFARNDNIYEAGEVLELVERFTYLGSCISSDCSVTDEVNARICKARAAFANLRHLWRQNGLSLNLKGRVYQTTVRAVLLYDCETWPIRAAELRRLQVFDNRCLRTITRVRWCRRIRNEAVRKRVFGYVTGTSIEECVQHQKLRWVGHVLPKRVLFSMPNSEWRKQRGGQPLTWQKSMK</sequence>
<dbReference type="PROSITE" id="PS50263">
    <property type="entry name" value="CN_HYDROLASE"/>
    <property type="match status" value="1"/>
</dbReference>
<dbReference type="STRING" id="6198.A0A074ZRC2"/>
<reference evidence="12 13" key="1">
    <citation type="submission" date="2013-11" db="EMBL/GenBank/DDBJ databases">
        <title>Opisthorchis viverrini - life in the bile duct.</title>
        <authorList>
            <person name="Young N.D."/>
            <person name="Nagarajan N."/>
            <person name="Lin S.J."/>
            <person name="Korhonen P.K."/>
            <person name="Jex A.R."/>
            <person name="Hall R.S."/>
            <person name="Safavi-Hemami H."/>
            <person name="Kaewkong W."/>
            <person name="Bertrand D."/>
            <person name="Gao S."/>
            <person name="Seet Q."/>
            <person name="Wongkham S."/>
            <person name="Teh B.T."/>
            <person name="Wongkham C."/>
            <person name="Intapan P.M."/>
            <person name="Maleewong W."/>
            <person name="Yang X."/>
            <person name="Hu M."/>
            <person name="Wang Z."/>
            <person name="Hofmann A."/>
            <person name="Sternberg P.W."/>
            <person name="Tan P."/>
            <person name="Wang J."/>
            <person name="Gasser R.B."/>
        </authorList>
    </citation>
    <scope>NUCLEOTIDE SEQUENCE [LARGE SCALE GENOMIC DNA]</scope>
</reference>
<feature type="binding site" evidence="6">
    <location>
        <position position="414"/>
    </location>
    <ligand>
        <name>substrate</name>
    </ligand>
</feature>
<dbReference type="CDD" id="cd01275">
    <property type="entry name" value="FHIT"/>
    <property type="match status" value="1"/>
</dbReference>
<keyword evidence="3" id="KW-0378">Hydrolase</keyword>
<dbReference type="GeneID" id="20327759"/>
<evidence type="ECO:0000313" key="13">
    <source>
        <dbReference type="Proteomes" id="UP000054324"/>
    </source>
</evidence>
<feature type="active site" description="Tele-AMP-histidine intermediate" evidence="5">
    <location>
        <position position="483"/>
    </location>
</feature>
<gene>
    <name evidence="12" type="ORF">T265_13592</name>
</gene>
<protein>
    <recommendedName>
        <fullName evidence="1">bis(5'-adenosyl)-triphosphatase</fullName>
        <ecNumber evidence="1">3.6.1.29</ecNumber>
    </recommendedName>
</protein>
<feature type="site" description="Important for induction of apoptosis" evidence="7">
    <location>
        <position position="501"/>
    </location>
</feature>
<evidence type="ECO:0000256" key="9">
    <source>
        <dbReference type="SAM" id="MobiDB-lite"/>
    </source>
</evidence>
<evidence type="ECO:0000313" key="12">
    <source>
        <dbReference type="EMBL" id="KER28372.1"/>
    </source>
</evidence>
<evidence type="ECO:0000256" key="8">
    <source>
        <dbReference type="PROSITE-ProRule" id="PRU00464"/>
    </source>
</evidence>
<feature type="short sequence motif" description="Histidine triad motif" evidence="8">
    <location>
        <begin position="481"/>
        <end position="485"/>
    </location>
</feature>
<dbReference type="InterPro" id="IPR003010">
    <property type="entry name" value="C-N_Hydrolase"/>
</dbReference>
<dbReference type="GO" id="GO:0016811">
    <property type="term" value="F:hydrolase activity, acting on carbon-nitrogen (but not peptide) bonds, in linear amides"/>
    <property type="evidence" value="ECO:0007669"/>
    <property type="project" value="InterPro"/>
</dbReference>
<evidence type="ECO:0000256" key="4">
    <source>
        <dbReference type="ARBA" id="ARBA00047780"/>
    </source>
</evidence>
<dbReference type="Pfam" id="PF00795">
    <property type="entry name" value="CN_hydrolase"/>
    <property type="match status" value="1"/>
</dbReference>
<evidence type="ECO:0000259" key="10">
    <source>
        <dbReference type="PROSITE" id="PS50263"/>
    </source>
</evidence>
<dbReference type="RefSeq" id="XP_009167878.1">
    <property type="nucleotide sequence ID" value="XM_009169614.1"/>
</dbReference>
<dbReference type="Gene3D" id="3.30.428.10">
    <property type="entry name" value="HIT-like"/>
    <property type="match status" value="1"/>
</dbReference>
<organism evidence="12 13">
    <name type="scientific">Opisthorchis viverrini</name>
    <name type="common">Southeast Asian liver fluke</name>
    <dbReference type="NCBI Taxonomy" id="6198"/>
    <lineage>
        <taxon>Eukaryota</taxon>
        <taxon>Metazoa</taxon>
        <taxon>Spiralia</taxon>
        <taxon>Lophotrochozoa</taxon>
        <taxon>Platyhelminthes</taxon>
        <taxon>Trematoda</taxon>
        <taxon>Digenea</taxon>
        <taxon>Opisthorchiida</taxon>
        <taxon>Opisthorchiata</taxon>
        <taxon>Opisthorchiidae</taxon>
        <taxon>Opisthorchis</taxon>
    </lineage>
</organism>
<dbReference type="InterPro" id="IPR019808">
    <property type="entry name" value="Histidine_triad_CS"/>
</dbReference>
<dbReference type="InterPro" id="IPR011146">
    <property type="entry name" value="HIT-like"/>
</dbReference>
<dbReference type="PANTHER" id="PTHR23088">
    <property type="entry name" value="NITRILASE-RELATED"/>
    <property type="match status" value="1"/>
</dbReference>
<dbReference type="EC" id="3.6.1.29" evidence="1"/>
<evidence type="ECO:0000256" key="7">
    <source>
        <dbReference type="PIRSR" id="PIRSR639383-3"/>
    </source>
</evidence>